<dbReference type="EMBL" id="JAPQKS010000008">
    <property type="protein sequence ID" value="KAJ5217237.1"/>
    <property type="molecule type" value="Genomic_DNA"/>
</dbReference>
<evidence type="ECO:0000313" key="2">
    <source>
        <dbReference type="EMBL" id="KAJ5217237.1"/>
    </source>
</evidence>
<accession>A0A9W9NCA8</accession>
<keyword evidence="1" id="KW-0812">Transmembrane</keyword>
<dbReference type="Proteomes" id="UP001150941">
    <property type="component" value="Unassembled WGS sequence"/>
</dbReference>
<evidence type="ECO:0000256" key="1">
    <source>
        <dbReference type="SAM" id="Phobius"/>
    </source>
</evidence>
<feature type="transmembrane region" description="Helical" evidence="1">
    <location>
        <begin position="84"/>
        <end position="107"/>
    </location>
</feature>
<organism evidence="2 3">
    <name type="scientific">Penicillium chermesinum</name>
    <dbReference type="NCBI Taxonomy" id="63820"/>
    <lineage>
        <taxon>Eukaryota</taxon>
        <taxon>Fungi</taxon>
        <taxon>Dikarya</taxon>
        <taxon>Ascomycota</taxon>
        <taxon>Pezizomycotina</taxon>
        <taxon>Eurotiomycetes</taxon>
        <taxon>Eurotiomycetidae</taxon>
        <taxon>Eurotiales</taxon>
        <taxon>Aspergillaceae</taxon>
        <taxon>Penicillium</taxon>
    </lineage>
</organism>
<gene>
    <name evidence="2" type="ORF">N7468_010245</name>
</gene>
<protein>
    <submittedName>
        <fullName evidence="2">Uncharacterized protein</fullName>
    </submittedName>
</protein>
<proteinExistence type="predicted"/>
<comment type="caution">
    <text evidence="2">The sequence shown here is derived from an EMBL/GenBank/DDBJ whole genome shotgun (WGS) entry which is preliminary data.</text>
</comment>
<evidence type="ECO:0000313" key="3">
    <source>
        <dbReference type="Proteomes" id="UP001150941"/>
    </source>
</evidence>
<reference evidence="2" key="1">
    <citation type="submission" date="2022-11" db="EMBL/GenBank/DDBJ databases">
        <authorList>
            <person name="Petersen C."/>
        </authorList>
    </citation>
    <scope>NUCLEOTIDE SEQUENCE</scope>
    <source>
        <strain evidence="2">IBT 19713</strain>
    </source>
</reference>
<feature type="transmembrane region" description="Helical" evidence="1">
    <location>
        <begin position="113"/>
        <end position="133"/>
    </location>
</feature>
<dbReference type="GeneID" id="83206844"/>
<keyword evidence="1" id="KW-0472">Membrane</keyword>
<dbReference type="RefSeq" id="XP_058326108.1">
    <property type="nucleotide sequence ID" value="XM_058479540.1"/>
</dbReference>
<name>A0A9W9NCA8_9EURO</name>
<dbReference type="AlphaFoldDB" id="A0A9W9NCA8"/>
<sequence length="147" mass="16577">MDQLQNSCCLQRQHRNLHITIPATNPCSQTSVLMTNTCYEMPGQMIPTPSTEAELDRSPDTVVVKEADWELPWREQAQITATLGLGYSLVGVILDFFIITLLCLIGVLSLYALVFGVIFLDFLIFVLGNIRLFGKLPGNQKTYFQRH</sequence>
<keyword evidence="3" id="KW-1185">Reference proteome</keyword>
<keyword evidence="1" id="KW-1133">Transmembrane helix</keyword>
<reference evidence="2" key="2">
    <citation type="journal article" date="2023" name="IMA Fungus">
        <title>Comparative genomic study of the Penicillium genus elucidates a diverse pangenome and 15 lateral gene transfer events.</title>
        <authorList>
            <person name="Petersen C."/>
            <person name="Sorensen T."/>
            <person name="Nielsen M.R."/>
            <person name="Sondergaard T.E."/>
            <person name="Sorensen J.L."/>
            <person name="Fitzpatrick D.A."/>
            <person name="Frisvad J.C."/>
            <person name="Nielsen K.L."/>
        </authorList>
    </citation>
    <scope>NUCLEOTIDE SEQUENCE</scope>
    <source>
        <strain evidence="2">IBT 19713</strain>
    </source>
</reference>